<evidence type="ECO:0000313" key="2">
    <source>
        <dbReference type="Proteomes" id="UP000006334"/>
    </source>
</evidence>
<dbReference type="Proteomes" id="UP000006334">
    <property type="component" value="Unassembled WGS sequence"/>
</dbReference>
<dbReference type="EMBL" id="BAEN01000030">
    <property type="protein sequence ID" value="GAC14033.1"/>
    <property type="molecule type" value="Genomic_DNA"/>
</dbReference>
<gene>
    <name evidence="1" type="ORF">GLIP_1392</name>
</gene>
<organism evidence="1 2">
    <name type="scientific">Aliiglaciecola lipolytica E3</name>
    <dbReference type="NCBI Taxonomy" id="1127673"/>
    <lineage>
        <taxon>Bacteria</taxon>
        <taxon>Pseudomonadati</taxon>
        <taxon>Pseudomonadota</taxon>
        <taxon>Gammaproteobacteria</taxon>
        <taxon>Alteromonadales</taxon>
        <taxon>Alteromonadaceae</taxon>
        <taxon>Aliiglaciecola</taxon>
    </lineage>
</organism>
<comment type="caution">
    <text evidence="1">The sequence shown here is derived from an EMBL/GenBank/DDBJ whole genome shotgun (WGS) entry which is preliminary data.</text>
</comment>
<reference evidence="1 2" key="1">
    <citation type="journal article" date="2017" name="Antonie Van Leeuwenhoek">
        <title>Rhizobium rhizosphaerae sp. nov., a novel species isolated from rice rhizosphere.</title>
        <authorList>
            <person name="Zhao J.J."/>
            <person name="Zhang J."/>
            <person name="Zhang R.J."/>
            <person name="Zhang C.W."/>
            <person name="Yin H.Q."/>
            <person name="Zhang X.X."/>
        </authorList>
    </citation>
    <scope>NUCLEOTIDE SEQUENCE [LARGE SCALE GENOMIC DNA]</scope>
    <source>
        <strain evidence="1 2">E3</strain>
    </source>
</reference>
<dbReference type="AlphaFoldDB" id="K6YBK9"/>
<evidence type="ECO:0000313" key="1">
    <source>
        <dbReference type="EMBL" id="GAC14033.1"/>
    </source>
</evidence>
<keyword evidence="2" id="KW-1185">Reference proteome</keyword>
<accession>K6YBK9</accession>
<name>K6YBK9_9ALTE</name>
<sequence>MGPWLPTLLHSIFQDEANAYSWRLQRLFCAGDGNCLQPYYDPHKGLA</sequence>
<proteinExistence type="predicted"/>
<protein>
    <submittedName>
        <fullName evidence="1">Uncharacterized protein</fullName>
    </submittedName>
</protein>